<dbReference type="InParanoid" id="A0A165A0B7"/>
<feature type="transmembrane region" description="Helical" evidence="7">
    <location>
        <begin position="379"/>
        <end position="400"/>
    </location>
</feature>
<evidence type="ECO:0000256" key="8">
    <source>
        <dbReference type="SAM" id="SignalP"/>
    </source>
</evidence>
<dbReference type="PANTHER" id="PTHR31018:SF3">
    <property type="entry name" value="RECEPTOR PROTEIN-TYROSINE KINASE"/>
    <property type="match status" value="1"/>
</dbReference>
<feature type="region of interest" description="Disordered" evidence="6">
    <location>
        <begin position="409"/>
        <end position="464"/>
    </location>
</feature>
<keyword evidence="5" id="KW-0325">Glycoprotein</keyword>
<dbReference type="AlphaFoldDB" id="A0A165A0B7"/>
<feature type="chain" id="PRO_5007855088" evidence="8">
    <location>
        <begin position="24"/>
        <end position="464"/>
    </location>
</feature>
<dbReference type="CDD" id="cd12087">
    <property type="entry name" value="TM_EGFR-like"/>
    <property type="match status" value="1"/>
</dbReference>
<protein>
    <submittedName>
        <fullName evidence="9">Uncharacterized protein</fullName>
    </submittedName>
</protein>
<keyword evidence="7" id="KW-0472">Membrane</keyword>
<dbReference type="Gene3D" id="3.80.20.20">
    <property type="entry name" value="Receptor L-domain"/>
    <property type="match status" value="2"/>
</dbReference>
<keyword evidence="10" id="KW-1185">Reference proteome</keyword>
<dbReference type="EMBL" id="KV407465">
    <property type="protein sequence ID" value="KZF19769.1"/>
    <property type="molecule type" value="Genomic_DNA"/>
</dbReference>
<keyword evidence="2" id="KW-0134">Cell wall</keyword>
<sequence length="464" mass="49852">MRLLERIGWGVAVLVLLTCRAQADDAHCDDSIITIQNQRDATAIENCTTISGQLVLDSSISGSIVLSGVERINGPLTSQGTKQLVSFSAHDLRTVGGELQFANATILTTLNFQNLRSVEKLTLSNLPSLQKLDLAAPLQSASSVALSNTNLSTVTKGLGVRTVDVLNVTNNPNLANLSMPLFNVTESMLIAGNNNNMMNLSLPNLEWAFAMNVTNCSVVNMPSLSTVNETLSWVHNPIPLLSFPNLTAVAGVLDIEGSYWLNSLSMPKLTIIEEDFIIKDNPNLHNISGLQSLNSTSSINFEGNFSSVELPSLATVYEYLIIESTSSDLNCTFFQRFKDQSLTNWTCTGDVSNSTIGMGSGDSSDSGSHSSGLSSGAKAGIAVGVVVFVAILAVGIFFFVRRKTRYSPVAHEKGDDKEHTEVHGGHRSYEQSVALELDGQDKADQKPKKPVELTGSTMAHELEA</sequence>
<dbReference type="Proteomes" id="UP000076632">
    <property type="component" value="Unassembled WGS sequence"/>
</dbReference>
<keyword evidence="7" id="KW-0812">Transmembrane</keyword>
<keyword evidence="3" id="KW-0964">Secreted</keyword>
<keyword evidence="7" id="KW-1133">Transmembrane helix</keyword>
<dbReference type="STRING" id="1328760.A0A165A0B7"/>
<feature type="compositionally biased region" description="Basic and acidic residues" evidence="6">
    <location>
        <begin position="410"/>
        <end position="429"/>
    </location>
</feature>
<dbReference type="GO" id="GO:0009277">
    <property type="term" value="C:fungal-type cell wall"/>
    <property type="evidence" value="ECO:0007669"/>
    <property type="project" value="TreeGrafter"/>
</dbReference>
<name>A0A165A0B7_XYLHT</name>
<dbReference type="RefSeq" id="XP_018185324.1">
    <property type="nucleotide sequence ID" value="XM_018336369.1"/>
</dbReference>
<dbReference type="GO" id="GO:0005886">
    <property type="term" value="C:plasma membrane"/>
    <property type="evidence" value="ECO:0007669"/>
    <property type="project" value="TreeGrafter"/>
</dbReference>
<evidence type="ECO:0000256" key="3">
    <source>
        <dbReference type="ARBA" id="ARBA00022525"/>
    </source>
</evidence>
<keyword evidence="4 8" id="KW-0732">Signal</keyword>
<evidence type="ECO:0000256" key="6">
    <source>
        <dbReference type="SAM" id="MobiDB-lite"/>
    </source>
</evidence>
<evidence type="ECO:0000256" key="5">
    <source>
        <dbReference type="ARBA" id="ARBA00023180"/>
    </source>
</evidence>
<gene>
    <name evidence="9" type="ORF">L228DRAFT_285706</name>
</gene>
<dbReference type="OMA" id="PFRQSDG"/>
<dbReference type="OrthoDB" id="536881at2759"/>
<evidence type="ECO:0000313" key="9">
    <source>
        <dbReference type="EMBL" id="KZF19769.1"/>
    </source>
</evidence>
<feature type="signal peptide" evidence="8">
    <location>
        <begin position="1"/>
        <end position="23"/>
    </location>
</feature>
<dbReference type="GO" id="GO:0031505">
    <property type="term" value="P:fungal-type cell wall organization"/>
    <property type="evidence" value="ECO:0007669"/>
    <property type="project" value="TreeGrafter"/>
</dbReference>
<dbReference type="GeneID" id="28901506"/>
<organism evidence="9 10">
    <name type="scientific">Xylona heveae (strain CBS 132557 / TC161)</name>
    <dbReference type="NCBI Taxonomy" id="1328760"/>
    <lineage>
        <taxon>Eukaryota</taxon>
        <taxon>Fungi</taxon>
        <taxon>Dikarya</taxon>
        <taxon>Ascomycota</taxon>
        <taxon>Pezizomycotina</taxon>
        <taxon>Xylonomycetes</taxon>
        <taxon>Xylonales</taxon>
        <taxon>Xylonaceae</taxon>
        <taxon>Xylona</taxon>
    </lineage>
</organism>
<evidence type="ECO:0000313" key="10">
    <source>
        <dbReference type="Proteomes" id="UP000076632"/>
    </source>
</evidence>
<proteinExistence type="predicted"/>
<comment type="subcellular location">
    <subcellularLocation>
        <location evidence="1">Secreted</location>
        <location evidence="1">Cell wall</location>
    </subcellularLocation>
</comment>
<feature type="compositionally biased region" description="Basic and acidic residues" evidence="6">
    <location>
        <begin position="439"/>
        <end position="451"/>
    </location>
</feature>
<dbReference type="SUPFAM" id="SSF52058">
    <property type="entry name" value="L domain-like"/>
    <property type="match status" value="2"/>
</dbReference>
<evidence type="ECO:0000256" key="4">
    <source>
        <dbReference type="ARBA" id="ARBA00022729"/>
    </source>
</evidence>
<dbReference type="InterPro" id="IPR051648">
    <property type="entry name" value="CWI-Assembly_Regulator"/>
</dbReference>
<evidence type="ECO:0000256" key="1">
    <source>
        <dbReference type="ARBA" id="ARBA00004191"/>
    </source>
</evidence>
<dbReference type="InterPro" id="IPR036941">
    <property type="entry name" value="Rcpt_L-dom_sf"/>
</dbReference>
<dbReference type="PANTHER" id="PTHR31018">
    <property type="entry name" value="SPORULATION-SPECIFIC PROTEIN-RELATED"/>
    <property type="match status" value="1"/>
</dbReference>
<evidence type="ECO:0000256" key="2">
    <source>
        <dbReference type="ARBA" id="ARBA00022512"/>
    </source>
</evidence>
<evidence type="ECO:0000256" key="7">
    <source>
        <dbReference type="SAM" id="Phobius"/>
    </source>
</evidence>
<reference evidence="9 10" key="1">
    <citation type="journal article" date="2016" name="Fungal Biol.">
        <title>The genome of Xylona heveae provides a window into fungal endophytism.</title>
        <authorList>
            <person name="Gazis R."/>
            <person name="Kuo A."/>
            <person name="Riley R."/>
            <person name="LaButti K."/>
            <person name="Lipzen A."/>
            <person name="Lin J."/>
            <person name="Amirebrahimi M."/>
            <person name="Hesse C.N."/>
            <person name="Spatafora J.W."/>
            <person name="Henrissat B."/>
            <person name="Hainaut M."/>
            <person name="Grigoriev I.V."/>
            <person name="Hibbett D.S."/>
        </authorList>
    </citation>
    <scope>NUCLEOTIDE SEQUENCE [LARGE SCALE GENOMIC DNA]</scope>
    <source>
        <strain evidence="9 10">TC161</strain>
    </source>
</reference>
<dbReference type="GO" id="GO:0009986">
    <property type="term" value="C:cell surface"/>
    <property type="evidence" value="ECO:0007669"/>
    <property type="project" value="TreeGrafter"/>
</dbReference>
<accession>A0A165A0B7</accession>